<feature type="compositionally biased region" description="Low complexity" evidence="1">
    <location>
        <begin position="479"/>
        <end position="492"/>
    </location>
</feature>
<feature type="region of interest" description="Disordered" evidence="1">
    <location>
        <begin position="457"/>
        <end position="496"/>
    </location>
</feature>
<reference evidence="2" key="1">
    <citation type="journal article" date="2021" name="Nat. Commun.">
        <title>Genetic determinants of endophytism in the Arabidopsis root mycobiome.</title>
        <authorList>
            <person name="Mesny F."/>
            <person name="Miyauchi S."/>
            <person name="Thiergart T."/>
            <person name="Pickel B."/>
            <person name="Atanasova L."/>
            <person name="Karlsson M."/>
            <person name="Huettel B."/>
            <person name="Barry K.W."/>
            <person name="Haridas S."/>
            <person name="Chen C."/>
            <person name="Bauer D."/>
            <person name="Andreopoulos W."/>
            <person name="Pangilinan J."/>
            <person name="LaButti K."/>
            <person name="Riley R."/>
            <person name="Lipzen A."/>
            <person name="Clum A."/>
            <person name="Drula E."/>
            <person name="Henrissat B."/>
            <person name="Kohler A."/>
            <person name="Grigoriev I.V."/>
            <person name="Martin F.M."/>
            <person name="Hacquard S."/>
        </authorList>
    </citation>
    <scope>NUCLEOTIDE SEQUENCE</scope>
    <source>
        <strain evidence="2">MPI-SDFR-AT-0068</strain>
    </source>
</reference>
<feature type="region of interest" description="Disordered" evidence="1">
    <location>
        <begin position="140"/>
        <end position="159"/>
    </location>
</feature>
<feature type="region of interest" description="Disordered" evidence="1">
    <location>
        <begin position="559"/>
        <end position="598"/>
    </location>
</feature>
<comment type="caution">
    <text evidence="2">The sequence shown here is derived from an EMBL/GenBank/DDBJ whole genome shotgun (WGS) entry which is preliminary data.</text>
</comment>
<dbReference type="AlphaFoldDB" id="A0A8K0WF91"/>
<gene>
    <name evidence="2" type="ORF">BKA59DRAFT_453616</name>
</gene>
<evidence type="ECO:0000313" key="2">
    <source>
        <dbReference type="EMBL" id="KAH7252393.1"/>
    </source>
</evidence>
<evidence type="ECO:0000256" key="1">
    <source>
        <dbReference type="SAM" id="MobiDB-lite"/>
    </source>
</evidence>
<feature type="compositionally biased region" description="Polar residues" evidence="1">
    <location>
        <begin position="572"/>
        <end position="587"/>
    </location>
</feature>
<keyword evidence="3" id="KW-1185">Reference proteome</keyword>
<feature type="compositionally biased region" description="Basic and acidic residues" evidence="1">
    <location>
        <begin position="588"/>
        <end position="598"/>
    </location>
</feature>
<name>A0A8K0WF91_9HYPO</name>
<proteinExistence type="predicted"/>
<feature type="region of interest" description="Disordered" evidence="1">
    <location>
        <begin position="392"/>
        <end position="412"/>
    </location>
</feature>
<sequence>MWRPDTQHQPLSDILNSSRFLNYPQPPHRANSAEISRLVSIFQRSEIYHPTRTLYSSLPFKINTISSSVRPHFDSNIIAHISLTLGVTKLSINTSIVLPINLRNDSELSLFLPLLAWGDHQRHSRVTSLQVFKSSVRPGPGPLIRPTTRNRTGDEPSRVTKDWYIGHTNLGHATRAAALSPDSYIVTPPEPPLPLDLDLRPWIRTLSLRKLQDININMAALLPQAIHTATSSPWSSPKPSLSMSPRKEMCRVSVTETNSPERLPHTISENVHVLPYTSIEWSKAISGVKREYLNRRYRPCATRCSEILDNIKDSVSDLSFAFTKTNPNVTQSIVEPAYLIYLHFYAANSQEMLALELPRANPARTTLLNQARDHYQRASSLINAADSTVGPALLRRPSGTTTTLPSLHSADSSVSSYTSSTWSSSHSVSPASSISSIQSMPVSKRKKKRVTFSDVPMELLERPDSPTLGLGSFLGPARSTSPEYSGSESSPTMAPLRSATQIPRSILTPRSVQSEVASYPDPELDPFRHARSVHRYSALLTSLQRQVFRHMNFIESELEQPQPIVPDEESPHSPTAMSPGSVVSSTPKADKTRSPELQARIERLRAQGWERKRFDARRYAELRESASADMAG</sequence>
<dbReference type="Proteomes" id="UP000813427">
    <property type="component" value="Unassembled WGS sequence"/>
</dbReference>
<protein>
    <submittedName>
        <fullName evidence="2">Uncharacterized protein</fullName>
    </submittedName>
</protein>
<evidence type="ECO:0000313" key="3">
    <source>
        <dbReference type="Proteomes" id="UP000813427"/>
    </source>
</evidence>
<dbReference type="OrthoDB" id="3641178at2759"/>
<organism evidence="2 3">
    <name type="scientific">Fusarium tricinctum</name>
    <dbReference type="NCBI Taxonomy" id="61284"/>
    <lineage>
        <taxon>Eukaryota</taxon>
        <taxon>Fungi</taxon>
        <taxon>Dikarya</taxon>
        <taxon>Ascomycota</taxon>
        <taxon>Pezizomycotina</taxon>
        <taxon>Sordariomycetes</taxon>
        <taxon>Hypocreomycetidae</taxon>
        <taxon>Hypocreales</taxon>
        <taxon>Nectriaceae</taxon>
        <taxon>Fusarium</taxon>
        <taxon>Fusarium tricinctum species complex</taxon>
    </lineage>
</organism>
<accession>A0A8K0WF91</accession>
<dbReference type="EMBL" id="JAGPXF010000003">
    <property type="protein sequence ID" value="KAH7252393.1"/>
    <property type="molecule type" value="Genomic_DNA"/>
</dbReference>